<dbReference type="RefSeq" id="WP_167953063.1">
    <property type="nucleotide sequence ID" value="NZ_JAATJE010000001.1"/>
</dbReference>
<accession>A0ABX0XIR1</accession>
<feature type="signal peptide" evidence="1">
    <location>
        <begin position="1"/>
        <end position="25"/>
    </location>
</feature>
<dbReference type="EMBL" id="JAATJE010000001">
    <property type="protein sequence ID" value="NJC33223.1"/>
    <property type="molecule type" value="Genomic_DNA"/>
</dbReference>
<sequence>MTLTFRPALILALLAAAALPIPATAQSAFFDLAGPDMEASVTRGDDTLRLAQVPALQEGDRIRVKPLLPPDQSERYLLVVAFLRGVTNPPPESWFHRARTWRRGEDAIEVEVPEGAQQAIVFLAPNTGGGFDAIRDAVRGRPGIFVRAARDLGQASIDRTRLDAFVAGVQRVGETAPDRIQAASTTLARSLAVQLDAECLRRQPRSQAACLTQSRDSIVLYNSRGTSLAETLTGAPADLAYRVSTTPAGGAGAYSPYISVVRDIGRLLGAFQSADYQYIPALAVPSATGSGLLLNTAPSFEAPQSVLVAALPPVGTASLAAPRLASPPGALCAADPRLMIPVEDAPLLFSTPLARQLRLRVAGTEVPLVADALRGGLVPAPGAQVPAVEGQVEAELRGAWGFEPMAPVPVMLAGGDGGAWRLTAQRRPERGGDVSAEMQGGNLACVAAVAVQSADGTERAVPFTMSGERLTATVPGSAVAGASAILIRQHGRAAPASVPFGGAVRDRPQIALLAKTVTVPARPVGIRLIGDDAVPAGGRLTFSATVPEGASLQPDDSLELRSASGGAARLSAGEGYRLQDRRVAVASVEPSAVLGASAFGLLEFRLVRGDATSAWQPLGTLVRLPVISAATCARGGPCRISGSDLFLIDAVATDPGFIHAVPVPSGFTQPSIAIPVETVPERLHLRLRDLPDGAAVIDLPS</sequence>
<name>A0ABX0XIR1_9SPHN</name>
<dbReference type="Proteomes" id="UP000734218">
    <property type="component" value="Unassembled WGS sequence"/>
</dbReference>
<feature type="chain" id="PRO_5045067173" evidence="1">
    <location>
        <begin position="26"/>
        <end position="701"/>
    </location>
</feature>
<comment type="caution">
    <text evidence="2">The sequence shown here is derived from an EMBL/GenBank/DDBJ whole genome shotgun (WGS) entry which is preliminary data.</text>
</comment>
<protein>
    <submittedName>
        <fullName evidence="2">Uncharacterized protein</fullName>
    </submittedName>
</protein>
<organism evidence="2 3">
    <name type="scientific">Sphingomonas jejuensis</name>
    <dbReference type="NCBI Taxonomy" id="904715"/>
    <lineage>
        <taxon>Bacteria</taxon>
        <taxon>Pseudomonadati</taxon>
        <taxon>Pseudomonadota</taxon>
        <taxon>Alphaproteobacteria</taxon>
        <taxon>Sphingomonadales</taxon>
        <taxon>Sphingomonadaceae</taxon>
        <taxon>Sphingomonas</taxon>
    </lineage>
</organism>
<evidence type="ECO:0000256" key="1">
    <source>
        <dbReference type="SAM" id="SignalP"/>
    </source>
</evidence>
<reference evidence="2 3" key="1">
    <citation type="submission" date="2020-03" db="EMBL/GenBank/DDBJ databases">
        <title>Genomic Encyclopedia of Type Strains, Phase IV (KMG-IV): sequencing the most valuable type-strain genomes for metagenomic binning, comparative biology and taxonomic classification.</title>
        <authorList>
            <person name="Goeker M."/>
        </authorList>
    </citation>
    <scope>NUCLEOTIDE SEQUENCE [LARGE SCALE GENOMIC DNA]</scope>
    <source>
        <strain evidence="2 3">DSM 27651</strain>
    </source>
</reference>
<gene>
    <name evidence="2" type="ORF">GGR88_000697</name>
</gene>
<evidence type="ECO:0000313" key="3">
    <source>
        <dbReference type="Proteomes" id="UP000734218"/>
    </source>
</evidence>
<proteinExistence type="predicted"/>
<evidence type="ECO:0000313" key="2">
    <source>
        <dbReference type="EMBL" id="NJC33223.1"/>
    </source>
</evidence>
<keyword evidence="1" id="KW-0732">Signal</keyword>
<keyword evidence="3" id="KW-1185">Reference proteome</keyword>